<dbReference type="CDD" id="cd00093">
    <property type="entry name" value="HTH_XRE"/>
    <property type="match status" value="1"/>
</dbReference>
<gene>
    <name evidence="1" type="ORF">B5M47_03970</name>
</gene>
<evidence type="ECO:0000313" key="2">
    <source>
        <dbReference type="Proteomes" id="UP000192520"/>
    </source>
</evidence>
<dbReference type="Proteomes" id="UP000192520">
    <property type="component" value="Unassembled WGS sequence"/>
</dbReference>
<dbReference type="InterPro" id="IPR001387">
    <property type="entry name" value="Cro/C1-type_HTH"/>
</dbReference>
<dbReference type="SUPFAM" id="SSF47413">
    <property type="entry name" value="lambda repressor-like DNA-binding domains"/>
    <property type="match status" value="1"/>
</dbReference>
<comment type="caution">
    <text evidence="1">The sequence shown here is derived from an EMBL/GenBank/DDBJ whole genome shotgun (WGS) entry which is preliminary data.</text>
</comment>
<evidence type="ECO:0000313" key="1">
    <source>
        <dbReference type="EMBL" id="OQX50297.1"/>
    </source>
</evidence>
<dbReference type="Gene3D" id="1.10.260.40">
    <property type="entry name" value="lambda repressor-like DNA-binding domains"/>
    <property type="match status" value="1"/>
</dbReference>
<dbReference type="GO" id="GO:0003677">
    <property type="term" value="F:DNA binding"/>
    <property type="evidence" value="ECO:0007669"/>
    <property type="project" value="InterPro"/>
</dbReference>
<organism evidence="1 2">
    <name type="scientific">candidate division CPR3 bacterium 4484_211</name>
    <dbReference type="NCBI Taxonomy" id="1968527"/>
    <lineage>
        <taxon>Bacteria</taxon>
        <taxon>Bacteria division CPR3</taxon>
    </lineage>
</organism>
<dbReference type="AlphaFoldDB" id="A0A1W9NVX2"/>
<dbReference type="STRING" id="1968527.B5M47_03970"/>
<evidence type="ECO:0008006" key="3">
    <source>
        <dbReference type="Google" id="ProtNLM"/>
    </source>
</evidence>
<reference evidence="2" key="1">
    <citation type="submission" date="2017-03" db="EMBL/GenBank/DDBJ databases">
        <title>Novel pathways for hydrocarbon cycling and metabolic interdependencies in hydrothermal sediment communities.</title>
        <authorList>
            <person name="Dombrowski N."/>
            <person name="Seitz K."/>
            <person name="Teske A."/>
            <person name="Baker B."/>
        </authorList>
    </citation>
    <scope>NUCLEOTIDE SEQUENCE [LARGE SCALE GENOMIC DNA]</scope>
</reference>
<proteinExistence type="predicted"/>
<name>A0A1W9NVX2_UNCC3</name>
<protein>
    <recommendedName>
        <fullName evidence="3">HTH cro/C1-type domain-containing protein</fullName>
    </recommendedName>
</protein>
<sequence length="61" mass="7117">MKTQRIKKWLKKTGFSQTQISRELGISQVAVHLAIHNKSTISRVVNWLLEHGCPEEYLKKK</sequence>
<accession>A0A1W9NVX2</accession>
<dbReference type="InterPro" id="IPR010982">
    <property type="entry name" value="Lambda_DNA-bd_dom_sf"/>
</dbReference>
<dbReference type="EMBL" id="MZGJ01000038">
    <property type="protein sequence ID" value="OQX50297.1"/>
    <property type="molecule type" value="Genomic_DNA"/>
</dbReference>